<dbReference type="PANTHER" id="PTHR30189:SF1">
    <property type="entry name" value="LPS-ASSEMBLY PROTEIN LPTD"/>
    <property type="match status" value="1"/>
</dbReference>
<comment type="caution">
    <text evidence="2">The sequence shown here is derived from an EMBL/GenBank/DDBJ whole genome shotgun (WGS) entry which is preliminary data.</text>
</comment>
<evidence type="ECO:0000313" key="3">
    <source>
        <dbReference type="EMBL" id="PNH22157.1"/>
    </source>
</evidence>
<evidence type="ECO:0008006" key="6">
    <source>
        <dbReference type="Google" id="ProtNLM"/>
    </source>
</evidence>
<proteinExistence type="predicted"/>
<dbReference type="InterPro" id="IPR050218">
    <property type="entry name" value="LptD"/>
</dbReference>
<evidence type="ECO:0000313" key="5">
    <source>
        <dbReference type="Proteomes" id="UP000242958"/>
    </source>
</evidence>
<accession>A0A134CDL3</accession>
<feature type="chain" id="PRO_5044548532" description="Organic solvent tolerance-like N-terminal domain-containing protein" evidence="1">
    <location>
        <begin position="25"/>
        <end position="473"/>
    </location>
</feature>
<sequence>MKSKHVTIIGISVMLGSISITSLAADRSPVALPNQEAVRMVADTVAMQQHDGYVMARGNVEIYYHANLLKTDYIEGNTNTKEYHIPDKISVLYGTDRLILNKVTYYQNNQKAVMDQAEGNWLNGAIYFRGQQVSLQDGVLHIKKGMLTTPHAVAKVPDYYVTGEDIIIDKKRKLTINNAQFWFKNTCLLSYGTYEKNIGHGKSAMPWLFSLFPKPIYKSYEGWSVTGAVSFPLNESGDLFIEGEYTASARNHIRPTLQFARYVRSGIFSIGYKEELSTDIEAPTWITKWPNVEYVSSRLYLGKSSFFLKWKIDRGYWRENHQVSGWHWGIKGEVSHQPWAIWPKAYVQGYIGFQKDGYSRQKQARFDRYGGISLTQRLTTKGWATFWYKYHDIQGKTPYRFDAIEYPRQEGVSLGYAITDKDVFLYSLTRDIDTHRLQERQYTWIRDLHSATWRATYKQVKKKWDISFVIKDL</sequence>
<protein>
    <recommendedName>
        <fullName evidence="6">Organic solvent tolerance-like N-terminal domain-containing protein</fullName>
    </recommendedName>
</protein>
<feature type="signal peptide" evidence="1">
    <location>
        <begin position="1"/>
        <end position="24"/>
    </location>
</feature>
<name>A0A134CDL3_9FIRM</name>
<accession>A0A2J8BBK7</accession>
<evidence type="ECO:0000313" key="4">
    <source>
        <dbReference type="Proteomes" id="UP000070160"/>
    </source>
</evidence>
<dbReference type="Proteomes" id="UP000070160">
    <property type="component" value="Unassembled WGS sequence"/>
</dbReference>
<keyword evidence="1" id="KW-0732">Signal</keyword>
<reference evidence="2" key="2">
    <citation type="submission" date="2016-01" db="EMBL/GenBank/DDBJ databases">
        <authorList>
            <person name="Oliw E.H."/>
        </authorList>
    </citation>
    <scope>NUCLEOTIDE SEQUENCE [LARGE SCALE GENOMIC DNA]</scope>
    <source>
        <strain evidence="2">KA00182</strain>
    </source>
</reference>
<dbReference type="GO" id="GO:0009279">
    <property type="term" value="C:cell outer membrane"/>
    <property type="evidence" value="ECO:0007669"/>
    <property type="project" value="TreeGrafter"/>
</dbReference>
<dbReference type="GO" id="GO:1990351">
    <property type="term" value="C:transporter complex"/>
    <property type="evidence" value="ECO:0007669"/>
    <property type="project" value="TreeGrafter"/>
</dbReference>
<keyword evidence="4" id="KW-1185">Reference proteome</keyword>
<dbReference type="Proteomes" id="UP000242958">
    <property type="component" value="Unassembled WGS sequence"/>
</dbReference>
<dbReference type="PANTHER" id="PTHR30189">
    <property type="entry name" value="LPS-ASSEMBLY PROTEIN"/>
    <property type="match status" value="1"/>
</dbReference>
<dbReference type="PATRIC" id="fig|1588748.3.peg.1443"/>
<organism evidence="2 4">
    <name type="scientific">Megasphaera hutchinsoni</name>
    <dbReference type="NCBI Taxonomy" id="1588748"/>
    <lineage>
        <taxon>Bacteria</taxon>
        <taxon>Bacillati</taxon>
        <taxon>Bacillota</taxon>
        <taxon>Negativicutes</taxon>
        <taxon>Veillonellales</taxon>
        <taxon>Veillonellaceae</taxon>
        <taxon>Megasphaera</taxon>
    </lineage>
</organism>
<gene>
    <name evidence="3" type="ORF">CAL30_02545</name>
    <name evidence="2" type="ORF">HMPREF3182_01491</name>
</gene>
<reference evidence="3 5" key="3">
    <citation type="submission" date="2017-05" db="EMBL/GenBank/DDBJ databases">
        <authorList>
            <person name="Song R."/>
            <person name="Chenine A.L."/>
            <person name="Ruprecht R.M."/>
        </authorList>
    </citation>
    <scope>NUCLEOTIDE SEQUENCE [LARGE SCALE GENOMIC DNA]</scope>
    <source>
        <strain evidence="3 5">KA00229</strain>
    </source>
</reference>
<evidence type="ECO:0000256" key="1">
    <source>
        <dbReference type="SAM" id="SignalP"/>
    </source>
</evidence>
<evidence type="ECO:0000313" key="2">
    <source>
        <dbReference type="EMBL" id="KXB90177.1"/>
    </source>
</evidence>
<dbReference type="AlphaFoldDB" id="A0A134CDL3"/>
<dbReference type="EMBL" id="NFMF01000003">
    <property type="protein sequence ID" value="PNH22157.1"/>
    <property type="molecule type" value="Genomic_DNA"/>
</dbReference>
<dbReference type="EMBL" id="LSDT01000050">
    <property type="protein sequence ID" value="KXB90177.1"/>
    <property type="molecule type" value="Genomic_DNA"/>
</dbReference>
<reference evidence="4" key="1">
    <citation type="submission" date="2016-01" db="EMBL/GenBank/DDBJ databases">
        <authorList>
            <person name="Mitreva M."/>
            <person name="Pepin K.H."/>
            <person name="Mihindukulasuriya K.A."/>
            <person name="Fulton R."/>
            <person name="Fronick C."/>
            <person name="O'Laughlin M."/>
            <person name="Miner T."/>
            <person name="Herter B."/>
            <person name="Rosa B.A."/>
            <person name="Cordes M."/>
            <person name="Tomlinson C."/>
            <person name="Wollam A."/>
            <person name="Palsikar V.B."/>
            <person name="Mardis E.R."/>
            <person name="Wilson R.K."/>
        </authorList>
    </citation>
    <scope>NUCLEOTIDE SEQUENCE [LARGE SCALE GENOMIC DNA]</scope>
    <source>
        <strain evidence="4">KA00182</strain>
    </source>
</reference>
<dbReference type="STRING" id="1588748.HMPREF3182_01491"/>